<evidence type="ECO:0000259" key="5">
    <source>
        <dbReference type="Pfam" id="PF07992"/>
    </source>
</evidence>
<dbReference type="CDD" id="cd19946">
    <property type="entry name" value="GlpA-like_Fer2_BFD-like"/>
    <property type="match status" value="1"/>
</dbReference>
<dbReference type="Pfam" id="PF04324">
    <property type="entry name" value="Fer2_BFD"/>
    <property type="match status" value="1"/>
</dbReference>
<evidence type="ECO:0000313" key="6">
    <source>
        <dbReference type="EMBL" id="MBO0662576.1"/>
    </source>
</evidence>
<dbReference type="PANTHER" id="PTHR42949">
    <property type="entry name" value="ANAEROBIC GLYCEROL-3-PHOSPHATE DEHYDROGENASE SUBUNIT B"/>
    <property type="match status" value="1"/>
</dbReference>
<dbReference type="Gene3D" id="1.10.10.1100">
    <property type="entry name" value="BFD-like [2Fe-2S]-binding domain"/>
    <property type="match status" value="1"/>
</dbReference>
<feature type="region of interest" description="Disordered" evidence="2">
    <location>
        <begin position="139"/>
        <end position="159"/>
    </location>
</feature>
<dbReference type="Gene3D" id="3.30.9.10">
    <property type="entry name" value="D-Amino Acid Oxidase, subunit A, domain 2"/>
    <property type="match status" value="1"/>
</dbReference>
<keyword evidence="7" id="KW-1185">Reference proteome</keyword>
<evidence type="ECO:0000256" key="1">
    <source>
        <dbReference type="ARBA" id="ARBA00023002"/>
    </source>
</evidence>
<dbReference type="Pfam" id="PF01266">
    <property type="entry name" value="DAO"/>
    <property type="match status" value="1"/>
</dbReference>
<dbReference type="InterPro" id="IPR036010">
    <property type="entry name" value="2Fe-2S_ferredoxin-like_sf"/>
</dbReference>
<dbReference type="AlphaFoldDB" id="A0A939FYJ8"/>
<dbReference type="SUPFAM" id="SSF54292">
    <property type="entry name" value="2Fe-2S ferredoxin-like"/>
    <property type="match status" value="1"/>
</dbReference>
<dbReference type="InterPro" id="IPR036188">
    <property type="entry name" value="FAD/NAD-bd_sf"/>
</dbReference>
<sequence length="973" mass="101474">MTFSFDGRPLKALPGETIAAALAANGIAAIRRFDVGGSEDESWRGLYCGMGACYDCVLTVDGRAGQRACLTKITGGEVVRSSQPAGTRADHLAPLADKPQDAPRPEVTVDILVVGAGPAGMAAALAAGRRGATVAVLDERPEPGGQYDKPLAPSLRAERPTDRQFRHGARLLARLAAAGITPLQGALVWGAIRPDEVLALIDGRAVLYRPRKLILATGAYERPYPIPGWTLPGVMTTGAAQTLSRAYGVSPGRRVVVAGNGPLNLQLAADLVARGITVAGVVEAAARPSFAALPSLAKAMLAAPDLMAEGLKYYAILAKSGVAIDWGHAAIAAKGDGQVSAVTLAPLGAGGRPDAAKAYTIDADALCLGYGFVASTEIARALGCQTAFDPRHLGTPCVATSDVGETSIPGVYAVGDGAFVAGARVAECMGTIAGAHAASRLGLARPLPDCGRARRGVTRARHFQHALQNLFAAPPADLSAIPDEAILCRCEGLTFGRIRTEIDAGWDSLGTLKRRTRLGMGRCQARYCAATAARLIEARTGRRREIEGFAPRLPVKPFPAAALAREKPEWGGHQRAGSPNLARAPSAAPFGKKDVEVAVIGGGVVGVCLAFEFARAGRDVLLIERDDINLQASGANAGSLHVQLLSFDFGSKAEAGGGPAAAALPLGPFAVTLWQEIAQTCGGDFEIRVTGGLMVAETPAGMAFLEAKAKVERRYGIAAEILGRAELRALAPALSEDLIGAEYVAQEGKINPLTATYRTFEAAKAAGGRAERGTNVTAIERSGGCWRLTTSRGTIRAGIVINAAGPWAREIGAMVGLDLPVYSAPLQMITTERAPPLMTQLVAHADRHLSLKQLSTGGLLIGGAWPARYAEHQRLNTTVLDSLEGNLWVAQRVVPQIAGLNVLRSWAGMNVNIDGAPILGEAPGRSGFYNCVTSNGYTLAPAVARLTRELVITGSTSLDVSPYLISRFDGSRR</sequence>
<dbReference type="Proteomes" id="UP000664122">
    <property type="component" value="Unassembled WGS sequence"/>
</dbReference>
<comment type="caution">
    <text evidence="6">The sequence shown here is derived from an EMBL/GenBank/DDBJ whole genome shotgun (WGS) entry which is preliminary data.</text>
</comment>
<dbReference type="InterPro" id="IPR041854">
    <property type="entry name" value="BFD-like_2Fe2S-bd_dom_sf"/>
</dbReference>
<dbReference type="GO" id="GO:0051536">
    <property type="term" value="F:iron-sulfur cluster binding"/>
    <property type="evidence" value="ECO:0007669"/>
    <property type="project" value="InterPro"/>
</dbReference>
<dbReference type="EMBL" id="JAFMPP010000005">
    <property type="protein sequence ID" value="MBO0662576.1"/>
    <property type="molecule type" value="Genomic_DNA"/>
</dbReference>
<dbReference type="PRINTS" id="PR00411">
    <property type="entry name" value="PNDRDTASEI"/>
</dbReference>
<accession>A0A939FYJ8</accession>
<organism evidence="6 7">
    <name type="scientific">Jiella flava</name>
    <dbReference type="NCBI Taxonomy" id="2816857"/>
    <lineage>
        <taxon>Bacteria</taxon>
        <taxon>Pseudomonadati</taxon>
        <taxon>Pseudomonadota</taxon>
        <taxon>Alphaproteobacteria</taxon>
        <taxon>Hyphomicrobiales</taxon>
        <taxon>Aurantimonadaceae</taxon>
        <taxon>Jiella</taxon>
    </lineage>
</organism>
<reference evidence="6" key="1">
    <citation type="submission" date="2021-03" db="EMBL/GenBank/DDBJ databases">
        <title>Whole genome sequence of Jiella sp. CQZ9-1.</title>
        <authorList>
            <person name="Tuo L."/>
        </authorList>
    </citation>
    <scope>NUCLEOTIDE SEQUENCE</scope>
    <source>
        <strain evidence="6">CQZ9-1</strain>
    </source>
</reference>
<feature type="domain" description="FAD/NAD(P)-binding" evidence="5">
    <location>
        <begin position="110"/>
        <end position="440"/>
    </location>
</feature>
<evidence type="ECO:0000313" key="7">
    <source>
        <dbReference type="Proteomes" id="UP000664122"/>
    </source>
</evidence>
<dbReference type="InterPro" id="IPR006076">
    <property type="entry name" value="FAD-dep_OxRdtase"/>
</dbReference>
<evidence type="ECO:0000259" key="3">
    <source>
        <dbReference type="Pfam" id="PF01266"/>
    </source>
</evidence>
<dbReference type="PANTHER" id="PTHR42949:SF3">
    <property type="entry name" value="ANAEROBIC GLYCEROL-3-PHOSPHATE DEHYDROGENASE SUBUNIT B"/>
    <property type="match status" value="1"/>
</dbReference>
<dbReference type="Gene3D" id="3.10.20.440">
    <property type="entry name" value="2Fe-2S iron-sulphur cluster binding domain, sarcosine oxidase, alpha subunit, N-terminal domain"/>
    <property type="match status" value="1"/>
</dbReference>
<proteinExistence type="predicted"/>
<dbReference type="Pfam" id="PF07992">
    <property type="entry name" value="Pyr_redox_2"/>
    <property type="match status" value="1"/>
</dbReference>
<dbReference type="Gene3D" id="3.50.50.60">
    <property type="entry name" value="FAD/NAD(P)-binding domain"/>
    <property type="match status" value="3"/>
</dbReference>
<dbReference type="Pfam" id="PF13510">
    <property type="entry name" value="Fer2_4"/>
    <property type="match status" value="1"/>
</dbReference>
<dbReference type="PRINTS" id="PR00368">
    <property type="entry name" value="FADPNR"/>
</dbReference>
<feature type="domain" description="BFD-like [2Fe-2S]-binding" evidence="4">
    <location>
        <begin position="486"/>
        <end position="537"/>
    </location>
</feature>
<keyword evidence="1" id="KW-0560">Oxidoreductase</keyword>
<dbReference type="InterPro" id="IPR007419">
    <property type="entry name" value="BFD-like_2Fe2S-bd_dom"/>
</dbReference>
<evidence type="ECO:0000259" key="4">
    <source>
        <dbReference type="Pfam" id="PF04324"/>
    </source>
</evidence>
<name>A0A939FYJ8_9HYPH</name>
<feature type="domain" description="FAD dependent oxidoreductase" evidence="3">
    <location>
        <begin position="597"/>
        <end position="950"/>
    </location>
</feature>
<dbReference type="SUPFAM" id="SSF51905">
    <property type="entry name" value="FAD/NAD(P)-binding domain"/>
    <property type="match status" value="2"/>
</dbReference>
<evidence type="ECO:0000256" key="2">
    <source>
        <dbReference type="SAM" id="MobiDB-lite"/>
    </source>
</evidence>
<dbReference type="InterPro" id="IPR023753">
    <property type="entry name" value="FAD/NAD-binding_dom"/>
</dbReference>
<dbReference type="GO" id="GO:0016491">
    <property type="term" value="F:oxidoreductase activity"/>
    <property type="evidence" value="ECO:0007669"/>
    <property type="project" value="UniProtKB-KW"/>
</dbReference>
<dbReference type="InterPro" id="IPR042204">
    <property type="entry name" value="2Fe-2S-bd_N"/>
</dbReference>
<gene>
    <name evidence="6" type="ORF">J1C48_08310</name>
</gene>
<dbReference type="RefSeq" id="WP_207257353.1">
    <property type="nucleotide sequence ID" value="NZ_JAFMPP010000005.1"/>
</dbReference>
<protein>
    <submittedName>
        <fullName evidence="6">FAD-dependent oxidoreductase</fullName>
    </submittedName>
</protein>
<dbReference type="InterPro" id="IPR051691">
    <property type="entry name" value="Metab_Enz_Cyan_OpOx_G3PDH"/>
</dbReference>